<dbReference type="InterPro" id="IPR006860">
    <property type="entry name" value="FecR"/>
</dbReference>
<dbReference type="Pfam" id="PF04773">
    <property type="entry name" value="FecR"/>
    <property type="match status" value="1"/>
</dbReference>
<sequence>MTTTDKDIDKILDQLVASTRSPRGRFSAQKSWRILEKRLFSTTGKIKFFRIAGSVAASILFCLAGWYTYDYVRSTSIQTISTLAEIQEITLPDQSVVTLNRYSILRFPAHFRGDKREVQLTGEAYFNVEKDKRHPFIVKAESVDVQVLGTRFNVQAYPKDTEVRTTLLEGSVKVSIPGENEQLILSPNESAVYNRVRKSLEHEINPESSNEIIWRNGHFQFDYLPLQEIIRQLSHAFNVKIEITDPNLRNYRIRANFTNGESLEEMLDLLKGAGNFNYTKTNDTIIISTKLN</sequence>
<keyword evidence="1" id="KW-0472">Membrane</keyword>
<dbReference type="Gene3D" id="3.55.50.30">
    <property type="match status" value="1"/>
</dbReference>
<reference evidence="4 5" key="1">
    <citation type="submission" date="2020-08" db="EMBL/GenBank/DDBJ databases">
        <title>Genomic Encyclopedia of Type Strains, Phase IV (KMG-IV): sequencing the most valuable type-strain genomes for metagenomic binning, comparative biology and taxonomic classification.</title>
        <authorList>
            <person name="Goeker M."/>
        </authorList>
    </citation>
    <scope>NUCLEOTIDE SEQUENCE [LARGE SCALE GENOMIC DNA]</scope>
    <source>
        <strain evidence="4 5">DSM 102983</strain>
    </source>
</reference>
<evidence type="ECO:0000259" key="3">
    <source>
        <dbReference type="Pfam" id="PF16344"/>
    </source>
</evidence>
<dbReference type="Pfam" id="PF16344">
    <property type="entry name" value="FecR_C"/>
    <property type="match status" value="1"/>
</dbReference>
<accession>A0ABR6KN82</accession>
<organism evidence="4 5">
    <name type="scientific">Parabacteroides faecis</name>
    <dbReference type="NCBI Taxonomy" id="1217282"/>
    <lineage>
        <taxon>Bacteria</taxon>
        <taxon>Pseudomonadati</taxon>
        <taxon>Bacteroidota</taxon>
        <taxon>Bacteroidia</taxon>
        <taxon>Bacteroidales</taxon>
        <taxon>Tannerellaceae</taxon>
        <taxon>Parabacteroides</taxon>
    </lineage>
</organism>
<evidence type="ECO:0000313" key="5">
    <source>
        <dbReference type="Proteomes" id="UP000533637"/>
    </source>
</evidence>
<dbReference type="PIRSF" id="PIRSF018266">
    <property type="entry name" value="FecR"/>
    <property type="match status" value="1"/>
</dbReference>
<dbReference type="Proteomes" id="UP000533637">
    <property type="component" value="Unassembled WGS sequence"/>
</dbReference>
<proteinExistence type="predicted"/>
<keyword evidence="5" id="KW-1185">Reference proteome</keyword>
<dbReference type="EMBL" id="JACHOC010000005">
    <property type="protein sequence ID" value="MBB4622864.1"/>
    <property type="molecule type" value="Genomic_DNA"/>
</dbReference>
<evidence type="ECO:0000256" key="1">
    <source>
        <dbReference type="SAM" id="Phobius"/>
    </source>
</evidence>
<protein>
    <submittedName>
        <fullName evidence="4">Ferric-dicitrate binding protein FerR (Iron transport regulator)</fullName>
    </submittedName>
</protein>
<name>A0ABR6KN82_9BACT</name>
<dbReference type="RefSeq" id="WP_183671201.1">
    <property type="nucleotide sequence ID" value="NZ_BMPB01000005.1"/>
</dbReference>
<dbReference type="PANTHER" id="PTHR30273">
    <property type="entry name" value="PERIPLASMIC SIGNAL SENSOR AND SIGMA FACTOR ACTIVATOR FECR-RELATED"/>
    <property type="match status" value="1"/>
</dbReference>
<gene>
    <name evidence="4" type="ORF">GGQ57_002773</name>
</gene>
<evidence type="ECO:0000259" key="2">
    <source>
        <dbReference type="Pfam" id="PF04773"/>
    </source>
</evidence>
<dbReference type="InterPro" id="IPR032508">
    <property type="entry name" value="FecR_C"/>
</dbReference>
<dbReference type="PANTHER" id="PTHR30273:SF2">
    <property type="entry name" value="PROTEIN FECR"/>
    <property type="match status" value="1"/>
</dbReference>
<keyword evidence="1" id="KW-0812">Transmembrane</keyword>
<feature type="transmembrane region" description="Helical" evidence="1">
    <location>
        <begin position="48"/>
        <end position="69"/>
    </location>
</feature>
<dbReference type="Gene3D" id="2.60.120.1440">
    <property type="match status" value="1"/>
</dbReference>
<feature type="domain" description="FecR protein" evidence="2">
    <location>
        <begin position="79"/>
        <end position="173"/>
    </location>
</feature>
<dbReference type="InterPro" id="IPR012373">
    <property type="entry name" value="Ferrdict_sens_TM"/>
</dbReference>
<feature type="domain" description="Protein FecR C-terminal" evidence="3">
    <location>
        <begin position="219"/>
        <end position="287"/>
    </location>
</feature>
<comment type="caution">
    <text evidence="4">The sequence shown here is derived from an EMBL/GenBank/DDBJ whole genome shotgun (WGS) entry which is preliminary data.</text>
</comment>
<keyword evidence="1" id="KW-1133">Transmembrane helix</keyword>
<evidence type="ECO:0000313" key="4">
    <source>
        <dbReference type="EMBL" id="MBB4622864.1"/>
    </source>
</evidence>